<evidence type="ECO:0000313" key="2">
    <source>
        <dbReference type="Proteomes" id="UP000309848"/>
    </source>
</evidence>
<proteinExistence type="predicted"/>
<accession>A0A4S1WMG0</accession>
<organism evidence="1 2">
    <name type="scientific">Sphingomonas naasensis</name>
    <dbReference type="NCBI Taxonomy" id="1344951"/>
    <lineage>
        <taxon>Bacteria</taxon>
        <taxon>Pseudomonadati</taxon>
        <taxon>Pseudomonadota</taxon>
        <taxon>Alphaproteobacteria</taxon>
        <taxon>Sphingomonadales</taxon>
        <taxon>Sphingomonadaceae</taxon>
        <taxon>Sphingomonas</taxon>
    </lineage>
</organism>
<protein>
    <submittedName>
        <fullName evidence="1">Uncharacterized protein</fullName>
    </submittedName>
</protein>
<keyword evidence="2" id="KW-1185">Reference proteome</keyword>
<gene>
    <name evidence="1" type="ORF">E5A74_08115</name>
</gene>
<reference evidence="1 2" key="1">
    <citation type="submission" date="2019-04" db="EMBL/GenBank/DDBJ databases">
        <title>Sphingomonas psychrotolerans sp. nov., isolated from soil in the Tianshan Mountains, Xinjiang, China.</title>
        <authorList>
            <person name="Luo Y."/>
            <person name="Sheng H."/>
        </authorList>
    </citation>
    <scope>NUCLEOTIDE SEQUENCE [LARGE SCALE GENOMIC DNA]</scope>
    <source>
        <strain evidence="1 2">KIS18-15</strain>
    </source>
</reference>
<dbReference type="Proteomes" id="UP000309848">
    <property type="component" value="Unassembled WGS sequence"/>
</dbReference>
<dbReference type="AlphaFoldDB" id="A0A4S1WMG0"/>
<dbReference type="EMBL" id="SRXU01000003">
    <property type="protein sequence ID" value="TGX43137.1"/>
    <property type="molecule type" value="Genomic_DNA"/>
</dbReference>
<dbReference type="RefSeq" id="WP_135983790.1">
    <property type="nucleotide sequence ID" value="NZ_JAASQM010000002.1"/>
</dbReference>
<name>A0A4S1WMG0_9SPHN</name>
<comment type="caution">
    <text evidence="1">The sequence shown here is derived from an EMBL/GenBank/DDBJ whole genome shotgun (WGS) entry which is preliminary data.</text>
</comment>
<sequence>MFVLALALLAQDTEKVEGWTIASDVRKDECVLSARLVSGGDVSFHWRPRKRAGVMLFRAPEFRSIEQGKAYKIDVGFQKGGKLDMGWGKKSATGNVSPDGTRGFLIGFSGDEILDDLAASTKLGFWYKDKLVGAVPLNGSGKAVAAVRRCGAALLKQGSPDPFEE</sequence>
<evidence type="ECO:0000313" key="1">
    <source>
        <dbReference type="EMBL" id="TGX43137.1"/>
    </source>
</evidence>